<reference evidence="2 3" key="1">
    <citation type="submission" date="2013-09" db="EMBL/GenBank/DDBJ databases">
        <authorList>
            <person name="Zeng Z."/>
            <person name="Chen C."/>
        </authorList>
    </citation>
    <scope>NUCLEOTIDE SEQUENCE [LARGE SCALE GENOMIC DNA]</scope>
    <source>
        <strain evidence="2 3">WB 4.1-42</strain>
    </source>
</reference>
<evidence type="ECO:0000313" key="3">
    <source>
        <dbReference type="Proteomes" id="UP000030111"/>
    </source>
</evidence>
<keyword evidence="1" id="KW-0732">Signal</keyword>
<evidence type="ECO:0000256" key="1">
    <source>
        <dbReference type="SAM" id="SignalP"/>
    </source>
</evidence>
<dbReference type="eggNOG" id="ENOG5034C8M">
    <property type="taxonomic scope" value="Bacteria"/>
</dbReference>
<evidence type="ECO:0008006" key="4">
    <source>
        <dbReference type="Google" id="ProtNLM"/>
    </source>
</evidence>
<gene>
    <name evidence="2" type="ORF">Q766_13810</name>
</gene>
<feature type="signal peptide" evidence="1">
    <location>
        <begin position="1"/>
        <end position="21"/>
    </location>
</feature>
<name>A0A0A2MIX7_9FLAO</name>
<keyword evidence="3" id="KW-1185">Reference proteome</keyword>
<proteinExistence type="predicted"/>
<comment type="caution">
    <text evidence="2">The sequence shown here is derived from an EMBL/GenBank/DDBJ whole genome shotgun (WGS) entry which is preliminary data.</text>
</comment>
<dbReference type="EMBL" id="JRLY01000011">
    <property type="protein sequence ID" value="KGO92229.1"/>
    <property type="molecule type" value="Genomic_DNA"/>
</dbReference>
<dbReference type="OrthoDB" id="955633at2"/>
<feature type="chain" id="PRO_5002003419" description="Lipoprotein" evidence="1">
    <location>
        <begin position="22"/>
        <end position="166"/>
    </location>
</feature>
<accession>A0A0A2MIX7</accession>
<protein>
    <recommendedName>
        <fullName evidence="4">Lipoprotein</fullName>
    </recommendedName>
</protein>
<evidence type="ECO:0000313" key="2">
    <source>
        <dbReference type="EMBL" id="KGO92229.1"/>
    </source>
</evidence>
<dbReference type="RefSeq" id="WP_026991067.1">
    <property type="nucleotide sequence ID" value="NZ_AUGP01000025.1"/>
</dbReference>
<organism evidence="2 3">
    <name type="scientific">Flavobacterium subsaxonicum WB 4.1-42 = DSM 21790</name>
    <dbReference type="NCBI Taxonomy" id="1121898"/>
    <lineage>
        <taxon>Bacteria</taxon>
        <taxon>Pseudomonadati</taxon>
        <taxon>Bacteroidota</taxon>
        <taxon>Flavobacteriia</taxon>
        <taxon>Flavobacteriales</taxon>
        <taxon>Flavobacteriaceae</taxon>
        <taxon>Flavobacterium</taxon>
    </lineage>
</organism>
<sequence>MKKLLLITCLTALTLSFNSCSDDDSKATETVVTEEIGGTLSFKVNGVQKTFNNVVVSKTDYDGDVYLEVTASVNGSATEYLSFNLWQNDLGSEAVEYFTYVNGSKMYSDGWSTNNTNPQVNSIVQTNSNNKLKGSFSGTVARMATMEGETDEVINLTDGTFEAIYE</sequence>
<dbReference type="AlphaFoldDB" id="A0A0A2MIX7"/>
<dbReference type="Proteomes" id="UP000030111">
    <property type="component" value="Unassembled WGS sequence"/>
</dbReference>